<keyword evidence="7" id="KW-0573">Peptidoglycan synthesis</keyword>
<evidence type="ECO:0000313" key="10">
    <source>
        <dbReference type="EMBL" id="NYB73924.1"/>
    </source>
</evidence>
<feature type="transmembrane region" description="Helical" evidence="7">
    <location>
        <begin position="50"/>
        <end position="72"/>
    </location>
</feature>
<feature type="transmembrane region" description="Helical" evidence="7">
    <location>
        <begin position="78"/>
        <end position="98"/>
    </location>
</feature>
<evidence type="ECO:0000256" key="6">
    <source>
        <dbReference type="ARBA" id="ARBA00023136"/>
    </source>
</evidence>
<accession>A0A974BIQ0</accession>
<keyword evidence="7" id="KW-0131">Cell cycle</keyword>
<feature type="binding site" evidence="9">
    <location>
        <position position="234"/>
    </location>
    <ligand>
        <name>Mg(2+)</name>
        <dbReference type="ChEBI" id="CHEBI:18420"/>
    </ligand>
</feature>
<feature type="transmembrane region" description="Helical" evidence="7">
    <location>
        <begin position="305"/>
        <end position="323"/>
    </location>
</feature>
<keyword evidence="3 7" id="KW-0808">Transferase</keyword>
<organism evidence="10 11">
    <name type="scientific">Sedimentibacter hydroxybenzoicus DSM 7310</name>
    <dbReference type="NCBI Taxonomy" id="1123245"/>
    <lineage>
        <taxon>Bacteria</taxon>
        <taxon>Bacillati</taxon>
        <taxon>Bacillota</taxon>
        <taxon>Tissierellia</taxon>
        <taxon>Sedimentibacter</taxon>
    </lineage>
</organism>
<dbReference type="GO" id="GO:0005886">
    <property type="term" value="C:plasma membrane"/>
    <property type="evidence" value="ECO:0007669"/>
    <property type="project" value="UniProtKB-SubCell"/>
</dbReference>
<sequence>MQANGQILRVIIVSFLIAIFLGPVVIPVLKRLKVGQSIREEGPKSHFTKAGTPTMGGIIIILAVIISLFTSGYYTQEIWAGLFFTIGFGFIGFLDDYIKVVLKRNLGLRAYQKIIGQLIFAFLLALYGSRHSAEGTKLIIPFINTYIDLGVLYIPFVLFVVLGTVNAVNLTDGLDGLNTGVTLIVMAAFSLIANSMKDESIIYEGISIFSAGISGACLGFLKHNANPAKAFMGDTGSLALGGAVSVVAVLSNMVLLIPIIGGIYFAEALSVIIQVLYYKRTKKRVFKMAPLHHHFEMCGWKETKVVAVFWIATVILAFIGIYSV</sequence>
<feature type="binding site" evidence="9">
    <location>
        <position position="169"/>
    </location>
    <ligand>
        <name>Mg(2+)</name>
        <dbReference type="ChEBI" id="CHEBI:18420"/>
    </ligand>
</feature>
<feature type="transmembrane region" description="Helical" evidence="7">
    <location>
        <begin position="110"/>
        <end position="129"/>
    </location>
</feature>
<protein>
    <recommendedName>
        <fullName evidence="7 8">Phospho-N-acetylmuramoyl-pentapeptide-transferase</fullName>
        <ecNumber evidence="7 8">2.7.8.13</ecNumber>
    </recommendedName>
    <alternativeName>
        <fullName evidence="7">UDP-MurNAc-pentapeptide phosphotransferase</fullName>
    </alternativeName>
</protein>
<dbReference type="GO" id="GO:0071555">
    <property type="term" value="P:cell wall organization"/>
    <property type="evidence" value="ECO:0007669"/>
    <property type="project" value="UniProtKB-KW"/>
</dbReference>
<evidence type="ECO:0000256" key="9">
    <source>
        <dbReference type="PIRSR" id="PIRSR600715-1"/>
    </source>
</evidence>
<dbReference type="PANTHER" id="PTHR22926">
    <property type="entry name" value="PHOSPHO-N-ACETYLMURAMOYL-PENTAPEPTIDE-TRANSFERASE"/>
    <property type="match status" value="1"/>
</dbReference>
<dbReference type="AlphaFoldDB" id="A0A974BIQ0"/>
<proteinExistence type="inferred from homology"/>
<dbReference type="GO" id="GO:0008360">
    <property type="term" value="P:regulation of cell shape"/>
    <property type="evidence" value="ECO:0007669"/>
    <property type="project" value="UniProtKB-KW"/>
</dbReference>
<dbReference type="Pfam" id="PF10555">
    <property type="entry name" value="MraY_sig1"/>
    <property type="match status" value="1"/>
</dbReference>
<dbReference type="GO" id="GO:0009252">
    <property type="term" value="P:peptidoglycan biosynthetic process"/>
    <property type="evidence" value="ECO:0007669"/>
    <property type="project" value="UniProtKB-UniRule"/>
</dbReference>
<reference evidence="10" key="1">
    <citation type="submission" date="2020-07" db="EMBL/GenBank/DDBJ databases">
        <title>Genomic analysis of a strain of Sedimentibacter Hydroxybenzoicus DSM7310.</title>
        <authorList>
            <person name="Ma S."/>
        </authorList>
    </citation>
    <scope>NUCLEOTIDE SEQUENCE</scope>
    <source>
        <strain evidence="10">DSM 7310</strain>
    </source>
</reference>
<keyword evidence="7" id="KW-0133">Cell shape</keyword>
<name>A0A974BIQ0_SEDHY</name>
<evidence type="ECO:0000256" key="4">
    <source>
        <dbReference type="ARBA" id="ARBA00022692"/>
    </source>
</evidence>
<keyword evidence="7" id="KW-0961">Cell wall biogenesis/degradation</keyword>
<dbReference type="InterPro" id="IPR000715">
    <property type="entry name" value="Glycosyl_transferase_4"/>
</dbReference>
<dbReference type="Pfam" id="PF00953">
    <property type="entry name" value="Glycos_transf_4"/>
    <property type="match status" value="1"/>
</dbReference>
<comment type="pathway">
    <text evidence="7">Cell wall biogenesis; peptidoglycan biosynthesis.</text>
</comment>
<comment type="function">
    <text evidence="7">Catalyzes the initial step of the lipid cycle reactions in the biosynthesis of the cell wall peptidoglycan: transfers peptidoglycan precursor phospho-MurNAc-pentapeptide from UDP-MurNAc-pentapeptide onto the lipid carrier undecaprenyl phosphate, yielding undecaprenyl-pyrophosphoryl-MurNAc-pentapeptide, known as lipid I.</text>
</comment>
<evidence type="ECO:0000313" key="11">
    <source>
        <dbReference type="Proteomes" id="UP000611629"/>
    </source>
</evidence>
<keyword evidence="7" id="KW-1003">Cell membrane</keyword>
<feature type="transmembrane region" description="Helical" evidence="7">
    <location>
        <begin position="149"/>
        <end position="170"/>
    </location>
</feature>
<dbReference type="NCBIfam" id="TIGR00445">
    <property type="entry name" value="mraY"/>
    <property type="match status" value="1"/>
</dbReference>
<dbReference type="PANTHER" id="PTHR22926:SF5">
    <property type="entry name" value="PHOSPHO-N-ACETYLMURAMOYL-PENTAPEPTIDE-TRANSFERASE HOMOLOG"/>
    <property type="match status" value="1"/>
</dbReference>
<dbReference type="HAMAP" id="MF_00038">
    <property type="entry name" value="MraY"/>
    <property type="match status" value="1"/>
</dbReference>
<evidence type="ECO:0000256" key="8">
    <source>
        <dbReference type="NCBIfam" id="TIGR00445"/>
    </source>
</evidence>
<comment type="catalytic activity">
    <reaction evidence="7">
        <text>UDP-N-acetyl-alpha-D-muramoyl-L-alanyl-gamma-D-glutamyl-meso-2,6-diaminopimeloyl-D-alanyl-D-alanine + di-trans,octa-cis-undecaprenyl phosphate = di-trans,octa-cis-undecaprenyl diphospho-N-acetyl-alpha-D-muramoyl-L-alanyl-D-glutamyl-meso-2,6-diaminopimeloyl-D-alanyl-D-alanine + UMP</text>
        <dbReference type="Rhea" id="RHEA:28386"/>
        <dbReference type="ChEBI" id="CHEBI:57865"/>
        <dbReference type="ChEBI" id="CHEBI:60392"/>
        <dbReference type="ChEBI" id="CHEBI:61386"/>
        <dbReference type="ChEBI" id="CHEBI:61387"/>
        <dbReference type="EC" id="2.7.8.13"/>
    </reaction>
</comment>
<keyword evidence="5 7" id="KW-1133">Transmembrane helix</keyword>
<dbReference type="Proteomes" id="UP000611629">
    <property type="component" value="Unassembled WGS sequence"/>
</dbReference>
<keyword evidence="7" id="KW-0132">Cell division</keyword>
<evidence type="ECO:0000256" key="3">
    <source>
        <dbReference type="ARBA" id="ARBA00022679"/>
    </source>
</evidence>
<evidence type="ECO:0000256" key="7">
    <source>
        <dbReference type="HAMAP-Rule" id="MF_00038"/>
    </source>
</evidence>
<dbReference type="EMBL" id="JACBNQ010000005">
    <property type="protein sequence ID" value="NYB73924.1"/>
    <property type="molecule type" value="Genomic_DNA"/>
</dbReference>
<keyword evidence="6 7" id="KW-0472">Membrane</keyword>
<dbReference type="GO" id="GO:0008963">
    <property type="term" value="F:phospho-N-acetylmuramoyl-pentapeptide-transferase activity"/>
    <property type="evidence" value="ECO:0007669"/>
    <property type="project" value="UniProtKB-UniRule"/>
</dbReference>
<dbReference type="InterPro" id="IPR018480">
    <property type="entry name" value="PNAcMuramoyl-5peptid_Trfase_CS"/>
</dbReference>
<keyword evidence="7 9" id="KW-0479">Metal-binding</keyword>
<comment type="caution">
    <text evidence="10">The sequence shown here is derived from an EMBL/GenBank/DDBJ whole genome shotgun (WGS) entry which is preliminary data.</text>
</comment>
<comment type="similarity">
    <text evidence="2 7">Belongs to the glycosyltransferase 4 family. MraY subfamily.</text>
</comment>
<evidence type="ECO:0000256" key="2">
    <source>
        <dbReference type="ARBA" id="ARBA00005583"/>
    </source>
</evidence>
<dbReference type="PROSITE" id="PS01348">
    <property type="entry name" value="MRAY_2"/>
    <property type="match status" value="1"/>
</dbReference>
<keyword evidence="11" id="KW-1185">Reference proteome</keyword>
<evidence type="ECO:0000256" key="5">
    <source>
        <dbReference type="ARBA" id="ARBA00022989"/>
    </source>
</evidence>
<dbReference type="InterPro" id="IPR003524">
    <property type="entry name" value="PNAcMuramoyl-5peptid_Trfase"/>
</dbReference>
<gene>
    <name evidence="7" type="primary">mraY</name>
    <name evidence="10" type="ORF">HZF24_07195</name>
</gene>
<dbReference type="RefSeq" id="WP_179237615.1">
    <property type="nucleotide sequence ID" value="NZ_JACBNQ010000005.1"/>
</dbReference>
<dbReference type="PROSITE" id="PS01347">
    <property type="entry name" value="MRAY_1"/>
    <property type="match status" value="1"/>
</dbReference>
<feature type="transmembrane region" description="Helical" evidence="7">
    <location>
        <begin position="256"/>
        <end position="278"/>
    </location>
</feature>
<dbReference type="EC" id="2.7.8.13" evidence="7 8"/>
<dbReference type="CDD" id="cd06852">
    <property type="entry name" value="GT_MraY"/>
    <property type="match status" value="1"/>
</dbReference>
<feature type="transmembrane region" description="Helical" evidence="7">
    <location>
        <begin position="201"/>
        <end position="221"/>
    </location>
</feature>
<comment type="cofactor">
    <cofactor evidence="7 9">
        <name>Mg(2+)</name>
        <dbReference type="ChEBI" id="CHEBI:18420"/>
    </cofactor>
</comment>
<feature type="transmembrane region" description="Helical" evidence="7">
    <location>
        <begin position="6"/>
        <end position="29"/>
    </location>
</feature>
<comment type="subcellular location">
    <subcellularLocation>
        <location evidence="7">Cell membrane</location>
        <topology evidence="7">Multi-pass membrane protein</topology>
    </subcellularLocation>
    <subcellularLocation>
        <location evidence="1">Membrane</location>
        <topology evidence="1">Multi-pass membrane protein</topology>
    </subcellularLocation>
</comment>
<dbReference type="GO" id="GO:0046872">
    <property type="term" value="F:metal ion binding"/>
    <property type="evidence" value="ECO:0007669"/>
    <property type="project" value="UniProtKB-KW"/>
</dbReference>
<dbReference type="GO" id="GO:0051301">
    <property type="term" value="P:cell division"/>
    <property type="evidence" value="ECO:0007669"/>
    <property type="project" value="UniProtKB-KW"/>
</dbReference>
<keyword evidence="4 7" id="KW-0812">Transmembrane</keyword>
<evidence type="ECO:0000256" key="1">
    <source>
        <dbReference type="ARBA" id="ARBA00004141"/>
    </source>
</evidence>
<feature type="transmembrane region" description="Helical" evidence="7">
    <location>
        <begin position="177"/>
        <end position="195"/>
    </location>
</feature>
<keyword evidence="7 9" id="KW-0460">Magnesium</keyword>